<dbReference type="PANTHER" id="PTHR11835">
    <property type="entry name" value="DECARBOXYLATING DEHYDROGENASES-ISOCITRATE, ISOPROPYLMALATE, TARTRATE"/>
    <property type="match status" value="1"/>
</dbReference>
<keyword evidence="7" id="KW-0329">Glyoxylate bypass</keyword>
<keyword evidence="10" id="KW-0460">Magnesium</keyword>
<proteinExistence type="inferred from homology"/>
<dbReference type="InterPro" id="IPR014273">
    <property type="entry name" value="Isocitrate_DH_bac-typ"/>
</dbReference>
<dbReference type="Gene3D" id="3.30.70.1570">
    <property type="match status" value="1"/>
</dbReference>
<comment type="subunit">
    <text evidence="4">Homodimer.</text>
</comment>
<comment type="catalytic activity">
    <reaction evidence="14">
        <text>D-threo-isocitrate + NADP(+) = 2-oxoglutarate + CO2 + NADPH</text>
        <dbReference type="Rhea" id="RHEA:19629"/>
        <dbReference type="ChEBI" id="CHEBI:15562"/>
        <dbReference type="ChEBI" id="CHEBI:16526"/>
        <dbReference type="ChEBI" id="CHEBI:16810"/>
        <dbReference type="ChEBI" id="CHEBI:57783"/>
        <dbReference type="ChEBI" id="CHEBI:58349"/>
        <dbReference type="EC" id="1.1.1.42"/>
    </reaction>
</comment>
<dbReference type="PANTHER" id="PTHR11835:SF43">
    <property type="entry name" value="ISOPROPYLMALATE DEHYDROGENASE-LIKE DOMAIN-CONTAINING PROTEIN"/>
    <property type="match status" value="1"/>
</dbReference>
<comment type="caution">
    <text evidence="20">The sequence shown here is derived from an EMBL/GenBank/DDBJ whole genome shotgun (WGS) entry which is preliminary data.</text>
</comment>
<evidence type="ECO:0000256" key="11">
    <source>
        <dbReference type="ARBA" id="ARBA00022857"/>
    </source>
</evidence>
<dbReference type="EC" id="1.1.1.42" evidence="5"/>
<dbReference type="InterPro" id="IPR019818">
    <property type="entry name" value="IsoCit/isopropylmalate_DH_CS"/>
</dbReference>
<dbReference type="SUPFAM" id="SSF53659">
    <property type="entry name" value="Isocitrate/Isopropylmalate dehydrogenase-like"/>
    <property type="match status" value="1"/>
</dbReference>
<evidence type="ECO:0000256" key="18">
    <source>
        <dbReference type="ARBA" id="ARBA00046127"/>
    </source>
</evidence>
<evidence type="ECO:0000313" key="20">
    <source>
        <dbReference type="EMBL" id="MCW7502988.1"/>
    </source>
</evidence>
<evidence type="ECO:0000256" key="5">
    <source>
        <dbReference type="ARBA" id="ARBA00013013"/>
    </source>
</evidence>
<comment type="cofactor">
    <cofactor evidence="1">
        <name>Mn(2+)</name>
        <dbReference type="ChEBI" id="CHEBI:29035"/>
    </cofactor>
</comment>
<dbReference type="Pfam" id="PF00180">
    <property type="entry name" value="Iso_dh"/>
    <property type="match status" value="1"/>
</dbReference>
<comment type="similarity">
    <text evidence="3">Belongs to the isocitrate and isopropylmalate dehydrogenases family.</text>
</comment>
<dbReference type="NCBIfam" id="TIGR02924">
    <property type="entry name" value="ICDH_alpha"/>
    <property type="match status" value="1"/>
</dbReference>
<dbReference type="SMART" id="SM01329">
    <property type="entry name" value="Iso_dh"/>
    <property type="match status" value="1"/>
</dbReference>
<name>A0ABT3M3L2_9LEPT</name>
<evidence type="ECO:0000256" key="4">
    <source>
        <dbReference type="ARBA" id="ARBA00011738"/>
    </source>
</evidence>
<evidence type="ECO:0000256" key="1">
    <source>
        <dbReference type="ARBA" id="ARBA00001936"/>
    </source>
</evidence>
<gene>
    <name evidence="20" type="ORF">ND855_02540</name>
</gene>
<sequence>MPTTMKESNINGIEENKEAVVTLIEGDGIGPEIIQQTIRILNEAKSGLQFEKVEAGSSVYLSGILSGIAENAWDTIRKYPTILKGPITTPRGKGYKSLNVTIRKTLGLYANVRPAKTYDPFIATNHPNTDIVIIRENEEDTYAGIEHRQTREVTQCLKLITVPGTEKIVRYAFEFARSNGRKKITCMVKDNIMKITDGLFANIFQTVAKEYPEIEAESMIIDIGAALLANRPQKFDVILAPNLYGDILSDIAAEVTGSVGMCGSANIGDFVSMFEAVHGSAPDIAGKNIANPTAVIKATVMMLTHLGKTEKAKLIRNAVLKTIEDGFRTADVFQNQKNTTLVGTKEYADAIIDRLGKNPEVLSASELVKPKTFMLSLSTQREKKELVGVDIFLDIPNDRDPNVLGKNIEVITENFLHLKMITNRGVKVYPKGQKETFLTDHFRCRFISPNGGKIQHKDITAVLTLLESKGYDFIKTENLYEFDGVAGYSLGQGE</sequence>
<dbReference type="RefSeq" id="WP_265357051.1">
    <property type="nucleotide sequence ID" value="NZ_JAMQPR010000001.1"/>
</dbReference>
<evidence type="ECO:0000256" key="10">
    <source>
        <dbReference type="ARBA" id="ARBA00022842"/>
    </source>
</evidence>
<evidence type="ECO:0000313" key="21">
    <source>
        <dbReference type="Proteomes" id="UP001208794"/>
    </source>
</evidence>
<dbReference type="Proteomes" id="UP001208794">
    <property type="component" value="Unassembled WGS sequence"/>
</dbReference>
<dbReference type="NCBIfam" id="NF006673">
    <property type="entry name" value="PRK09222.1"/>
    <property type="match status" value="1"/>
</dbReference>
<organism evidence="20 21">
    <name type="scientific">Leptospira paudalimensis</name>
    <dbReference type="NCBI Taxonomy" id="2950024"/>
    <lineage>
        <taxon>Bacteria</taxon>
        <taxon>Pseudomonadati</taxon>
        <taxon>Spirochaetota</taxon>
        <taxon>Spirochaetia</taxon>
        <taxon>Leptospirales</taxon>
        <taxon>Leptospiraceae</taxon>
        <taxon>Leptospira</taxon>
    </lineage>
</organism>
<dbReference type="Pfam" id="PF18324">
    <property type="entry name" value="Isocitrate_DH_C_bact"/>
    <property type="match status" value="1"/>
</dbReference>
<evidence type="ECO:0000256" key="17">
    <source>
        <dbReference type="ARBA" id="ARBA00031098"/>
    </source>
</evidence>
<evidence type="ECO:0000256" key="13">
    <source>
        <dbReference type="ARBA" id="ARBA00023211"/>
    </source>
</evidence>
<reference evidence="20 21" key="1">
    <citation type="submission" date="2022-06" db="EMBL/GenBank/DDBJ databases">
        <title>Leptospira isolates from biofilms formed at urban environments.</title>
        <authorList>
            <person name="Ribeiro P.S."/>
            <person name="Sousa T."/>
            <person name="Carvalho N."/>
            <person name="Aburjaile F."/>
            <person name="Neves F."/>
            <person name="Oliveira D."/>
            <person name="Blanco L."/>
            <person name="Lima J."/>
            <person name="Costa F."/>
            <person name="Brenig B."/>
            <person name="Soares S."/>
            <person name="Ramos R."/>
            <person name="Goes-Neto A."/>
            <person name="Matiuzzi M."/>
            <person name="Azevedo V."/>
            <person name="Ristow P."/>
        </authorList>
    </citation>
    <scope>NUCLEOTIDE SEQUENCE [LARGE SCALE GENOMIC DNA]</scope>
    <source>
        <strain evidence="20 21">VSF14</strain>
    </source>
</reference>
<dbReference type="InterPro" id="IPR040978">
    <property type="entry name" value="Isocitrate_DH_TT1725_C"/>
</dbReference>
<evidence type="ECO:0000256" key="12">
    <source>
        <dbReference type="ARBA" id="ARBA00023002"/>
    </source>
</evidence>
<evidence type="ECO:0000256" key="9">
    <source>
        <dbReference type="ARBA" id="ARBA00022723"/>
    </source>
</evidence>
<evidence type="ECO:0000256" key="2">
    <source>
        <dbReference type="ARBA" id="ARBA00001946"/>
    </source>
</evidence>
<dbReference type="Gene3D" id="3.40.718.10">
    <property type="entry name" value="Isopropylmalate Dehydrogenase"/>
    <property type="match status" value="1"/>
</dbReference>
<dbReference type="InterPro" id="IPR046997">
    <property type="entry name" value="Isocitrate_DH_TT1725_C_sf"/>
</dbReference>
<dbReference type="GO" id="GO:0004450">
    <property type="term" value="F:isocitrate dehydrogenase (NADP+) activity"/>
    <property type="evidence" value="ECO:0007669"/>
    <property type="project" value="UniProtKB-EC"/>
</dbReference>
<evidence type="ECO:0000256" key="14">
    <source>
        <dbReference type="ARBA" id="ARBA00023554"/>
    </source>
</evidence>
<accession>A0ABT3M3L2</accession>
<protein>
    <recommendedName>
        <fullName evidence="6">Isocitrate dehydrogenase [NADP]</fullName>
        <ecNumber evidence="5">1.1.1.42</ecNumber>
    </recommendedName>
    <alternativeName>
        <fullName evidence="15">IDP</fullName>
    </alternativeName>
    <alternativeName>
        <fullName evidence="16">NADP(+)-specific ICDH</fullName>
    </alternativeName>
    <alternativeName>
        <fullName evidence="17">Oxalosuccinate decarboxylase</fullName>
    </alternativeName>
</protein>
<evidence type="ECO:0000256" key="8">
    <source>
        <dbReference type="ARBA" id="ARBA00022532"/>
    </source>
</evidence>
<keyword evidence="13" id="KW-0464">Manganese</keyword>
<evidence type="ECO:0000256" key="6">
    <source>
        <dbReference type="ARBA" id="ARBA00019562"/>
    </source>
</evidence>
<keyword evidence="11" id="KW-0521">NADP</keyword>
<keyword evidence="21" id="KW-1185">Reference proteome</keyword>
<comment type="function">
    <text evidence="18">Catalyzes the oxidative decarboxylation of isocitrate to 2-oxoglutarate and carbon dioxide with the concomitant reduction of NADP(+).</text>
</comment>
<dbReference type="EMBL" id="JAMQPR010000001">
    <property type="protein sequence ID" value="MCW7502988.1"/>
    <property type="molecule type" value="Genomic_DNA"/>
</dbReference>
<evidence type="ECO:0000256" key="3">
    <source>
        <dbReference type="ARBA" id="ARBA00007769"/>
    </source>
</evidence>
<evidence type="ECO:0000256" key="16">
    <source>
        <dbReference type="ARBA" id="ARBA00029990"/>
    </source>
</evidence>
<evidence type="ECO:0000259" key="19">
    <source>
        <dbReference type="SMART" id="SM01329"/>
    </source>
</evidence>
<keyword evidence="8" id="KW-0816">Tricarboxylic acid cycle</keyword>
<feature type="domain" description="Isopropylmalate dehydrogenase-like" evidence="19">
    <location>
        <begin position="20"/>
        <end position="351"/>
    </location>
</feature>
<dbReference type="PROSITE" id="PS00470">
    <property type="entry name" value="IDH_IMDH"/>
    <property type="match status" value="1"/>
</dbReference>
<keyword evidence="12 20" id="KW-0560">Oxidoreductase</keyword>
<evidence type="ECO:0000256" key="7">
    <source>
        <dbReference type="ARBA" id="ARBA00022435"/>
    </source>
</evidence>
<keyword evidence="9" id="KW-0479">Metal-binding</keyword>
<comment type="cofactor">
    <cofactor evidence="2">
        <name>Mg(2+)</name>
        <dbReference type="ChEBI" id="CHEBI:18420"/>
    </cofactor>
</comment>
<dbReference type="InterPro" id="IPR024084">
    <property type="entry name" value="IsoPropMal-DH-like_dom"/>
</dbReference>
<evidence type="ECO:0000256" key="15">
    <source>
        <dbReference type="ARBA" id="ARBA00029765"/>
    </source>
</evidence>